<keyword evidence="8" id="KW-1185">Reference proteome</keyword>
<reference evidence="7" key="1">
    <citation type="submission" date="2022-11" db="UniProtKB">
        <authorList>
            <consortium name="EnsemblMetazoa"/>
        </authorList>
    </citation>
    <scope>IDENTIFICATION</scope>
</reference>
<feature type="signal peptide" evidence="6">
    <location>
        <begin position="1"/>
        <end position="23"/>
    </location>
</feature>
<feature type="chain" id="PRO_5037679963" description="Lysozyme" evidence="6">
    <location>
        <begin position="24"/>
        <end position="174"/>
    </location>
</feature>
<dbReference type="EnsemblMetazoa" id="XM_021053382.2">
    <property type="protein sequence ID" value="XP_020909041.1"/>
    <property type="gene ID" value="LOC110246994"/>
</dbReference>
<keyword evidence="3 6" id="KW-0732">Signal</keyword>
<dbReference type="GO" id="GO:0016020">
    <property type="term" value="C:membrane"/>
    <property type="evidence" value="ECO:0007669"/>
    <property type="project" value="UniProtKB-SubCell"/>
</dbReference>
<sequence>MMARTLLIVTVAFMALTFKTVNCGKRVCRTFQEDHKGKYEKCDMNFEKVGCYRDEDNDRALPCELLNERDVISKNYDGHRIDWKKFQEYIQGLACRCAAIAREKGHEIFGLQFYGECWSGEGDYKKLGIESRKTKCVDGNYKQCDDNNKDVCVGAQHTNYVYRLKYTHTCGNDE</sequence>
<keyword evidence="2" id="KW-0812">Transmembrane</keyword>
<name>A0A913XSI6_EXADI</name>
<dbReference type="OMA" id="THTCGND"/>
<organism evidence="7 8">
    <name type="scientific">Exaiptasia diaphana</name>
    <name type="common">Tropical sea anemone</name>
    <name type="synonym">Aiptasia pulchella</name>
    <dbReference type="NCBI Taxonomy" id="2652724"/>
    <lineage>
        <taxon>Eukaryota</taxon>
        <taxon>Metazoa</taxon>
        <taxon>Cnidaria</taxon>
        <taxon>Anthozoa</taxon>
        <taxon>Hexacorallia</taxon>
        <taxon>Actiniaria</taxon>
        <taxon>Aiptasiidae</taxon>
        <taxon>Exaiptasia</taxon>
    </lineage>
</organism>
<evidence type="ECO:0000256" key="1">
    <source>
        <dbReference type="ARBA" id="ARBA00004167"/>
    </source>
</evidence>
<dbReference type="OrthoDB" id="5946905at2759"/>
<evidence type="ECO:0000256" key="2">
    <source>
        <dbReference type="ARBA" id="ARBA00022692"/>
    </source>
</evidence>
<dbReference type="RefSeq" id="XP_020909041.1">
    <property type="nucleotide sequence ID" value="XM_021053382.2"/>
</dbReference>
<evidence type="ECO:0008006" key="9">
    <source>
        <dbReference type="Google" id="ProtNLM"/>
    </source>
</evidence>
<dbReference type="PANTHER" id="PTHR16059:SF25">
    <property type="entry name" value="LYSOZYME"/>
    <property type="match status" value="1"/>
</dbReference>
<keyword evidence="4" id="KW-1133">Transmembrane helix</keyword>
<evidence type="ECO:0000256" key="3">
    <source>
        <dbReference type="ARBA" id="ARBA00022729"/>
    </source>
</evidence>
<dbReference type="AlphaFoldDB" id="A0A913XSI6"/>
<proteinExistence type="predicted"/>
<keyword evidence="5" id="KW-0472">Membrane</keyword>
<comment type="subcellular location">
    <subcellularLocation>
        <location evidence="1">Membrane</location>
        <topology evidence="1">Single-pass membrane protein</topology>
    </subcellularLocation>
</comment>
<dbReference type="GeneID" id="110246994"/>
<evidence type="ECO:0000313" key="7">
    <source>
        <dbReference type="EnsemblMetazoa" id="XP_020909041.1"/>
    </source>
</evidence>
<evidence type="ECO:0000256" key="5">
    <source>
        <dbReference type="ARBA" id="ARBA00023136"/>
    </source>
</evidence>
<dbReference type="Proteomes" id="UP000887567">
    <property type="component" value="Unplaced"/>
</dbReference>
<dbReference type="PANTHER" id="PTHR16059">
    <property type="entry name" value="ANTHRAX TOXIN RECEPTOR"/>
    <property type="match status" value="1"/>
</dbReference>
<evidence type="ECO:0000256" key="6">
    <source>
        <dbReference type="SAM" id="SignalP"/>
    </source>
</evidence>
<accession>A0A913XSI6</accession>
<protein>
    <recommendedName>
        <fullName evidence="9">Lysozyme</fullName>
    </recommendedName>
</protein>
<dbReference type="KEGG" id="epa:110246994"/>
<evidence type="ECO:0000256" key="4">
    <source>
        <dbReference type="ARBA" id="ARBA00022989"/>
    </source>
</evidence>
<evidence type="ECO:0000313" key="8">
    <source>
        <dbReference type="Proteomes" id="UP000887567"/>
    </source>
</evidence>